<sequence length="40" mass="4210">MAFKLIESIRANAPYMVASVRAGVRFGRGALGARDEVSAA</sequence>
<dbReference type="RefSeq" id="WP_281400727.1">
    <property type="nucleotide sequence ID" value="NZ_BAAALP010000017.1"/>
</dbReference>
<evidence type="ECO:0000313" key="2">
    <source>
        <dbReference type="Proteomes" id="UP000572680"/>
    </source>
</evidence>
<reference evidence="1 2" key="1">
    <citation type="submission" date="2020-08" db="EMBL/GenBank/DDBJ databases">
        <title>Genomic Encyclopedia of Type Strains, Phase IV (KMG-IV): sequencing the most valuable type-strain genomes for metagenomic binning, comparative biology and taxonomic classification.</title>
        <authorList>
            <person name="Goeker M."/>
        </authorList>
    </citation>
    <scope>NUCLEOTIDE SEQUENCE [LARGE SCALE GENOMIC DNA]</scope>
    <source>
        <strain evidence="1 2">DSM 44197</strain>
    </source>
</reference>
<dbReference type="AlphaFoldDB" id="A0A7W3LZ86"/>
<protein>
    <submittedName>
        <fullName evidence="1">Uncharacterized protein</fullName>
    </submittedName>
</protein>
<name>A0A7W3LZ86_ACTNM</name>
<accession>A0A7W3LZ86</accession>
<comment type="caution">
    <text evidence="1">The sequence shown here is derived from an EMBL/GenBank/DDBJ whole genome shotgun (WGS) entry which is preliminary data.</text>
</comment>
<gene>
    <name evidence="1" type="ORF">HNR61_008662</name>
</gene>
<proteinExistence type="predicted"/>
<organism evidence="1 2">
    <name type="scientific">Actinomadura namibiensis</name>
    <dbReference type="NCBI Taxonomy" id="182080"/>
    <lineage>
        <taxon>Bacteria</taxon>
        <taxon>Bacillati</taxon>
        <taxon>Actinomycetota</taxon>
        <taxon>Actinomycetes</taxon>
        <taxon>Streptosporangiales</taxon>
        <taxon>Thermomonosporaceae</taxon>
        <taxon>Actinomadura</taxon>
    </lineage>
</organism>
<dbReference type="EMBL" id="JACJIA010000019">
    <property type="protein sequence ID" value="MBA8956972.1"/>
    <property type="molecule type" value="Genomic_DNA"/>
</dbReference>
<dbReference type="Proteomes" id="UP000572680">
    <property type="component" value="Unassembled WGS sequence"/>
</dbReference>
<keyword evidence="2" id="KW-1185">Reference proteome</keyword>
<evidence type="ECO:0000313" key="1">
    <source>
        <dbReference type="EMBL" id="MBA8956972.1"/>
    </source>
</evidence>